<dbReference type="Proteomes" id="UP000244335">
    <property type="component" value="Unassembled WGS sequence"/>
</dbReference>
<evidence type="ECO:0000313" key="5">
    <source>
        <dbReference type="Proteomes" id="UP000244335"/>
    </source>
</evidence>
<feature type="domain" description="Flavodoxin-like fold" evidence="3">
    <location>
        <begin position="1"/>
        <end position="181"/>
    </location>
</feature>
<organism evidence="4 5">
    <name type="scientific">Rhizobium rhizogenes</name>
    <name type="common">Agrobacterium rhizogenes</name>
    <dbReference type="NCBI Taxonomy" id="359"/>
    <lineage>
        <taxon>Bacteria</taxon>
        <taxon>Pseudomonadati</taxon>
        <taxon>Pseudomonadota</taxon>
        <taxon>Alphaproteobacteria</taxon>
        <taxon>Hyphomicrobiales</taxon>
        <taxon>Rhizobiaceae</taxon>
        <taxon>Rhizobium/Agrobacterium group</taxon>
        <taxon>Rhizobium</taxon>
    </lineage>
</organism>
<dbReference type="InterPro" id="IPR003680">
    <property type="entry name" value="Flavodoxin_fold"/>
</dbReference>
<evidence type="ECO:0000313" key="4">
    <source>
        <dbReference type="EMBL" id="PVE54024.1"/>
    </source>
</evidence>
<protein>
    <submittedName>
        <fullName evidence="4">NAD(P)H oxidoreductase</fullName>
    </submittedName>
</protein>
<gene>
    <name evidence="4" type="ORF">DC430_12305</name>
</gene>
<comment type="similarity">
    <text evidence="1">Belongs to the NAD(P)H dehydrogenase (quinone) family.</text>
</comment>
<evidence type="ECO:0000256" key="2">
    <source>
        <dbReference type="ARBA" id="ARBA00023002"/>
    </source>
</evidence>
<dbReference type="Pfam" id="PF02525">
    <property type="entry name" value="Flavodoxin_2"/>
    <property type="match status" value="1"/>
</dbReference>
<proteinExistence type="inferred from homology"/>
<dbReference type="Gene3D" id="3.40.50.360">
    <property type="match status" value="1"/>
</dbReference>
<dbReference type="AlphaFoldDB" id="A0AA92C3A1"/>
<dbReference type="RefSeq" id="WP_116493124.1">
    <property type="nucleotide sequence ID" value="NZ_QDFR01000003.1"/>
</dbReference>
<keyword evidence="2" id="KW-0560">Oxidoreductase</keyword>
<dbReference type="GO" id="GO:0003955">
    <property type="term" value="F:NAD(P)H dehydrogenase (quinone) activity"/>
    <property type="evidence" value="ECO:0007669"/>
    <property type="project" value="TreeGrafter"/>
</dbReference>
<evidence type="ECO:0000256" key="1">
    <source>
        <dbReference type="ARBA" id="ARBA00006252"/>
    </source>
</evidence>
<sequence length="187" mass="20969">MQILVVIAHPRQNSLTHQAARAFAEAAQANGHEVEFADLVAENFDPVLKAEDEPDWSGRDIDFAADVLREMERVERNDATVLFFPVWWWSMPAILKGWIDRVWAQNWAFGSKTYPHSKVLMVGIAGATENDYRKRGYDIALRTQLKVGILDYCSVKEGKVELLYGSLEGEAQAAAIISSAKDLGARF</sequence>
<dbReference type="EMBL" id="QDFR01000003">
    <property type="protein sequence ID" value="PVE54024.1"/>
    <property type="molecule type" value="Genomic_DNA"/>
</dbReference>
<dbReference type="InterPro" id="IPR029039">
    <property type="entry name" value="Flavoprotein-like_sf"/>
</dbReference>
<evidence type="ECO:0000259" key="3">
    <source>
        <dbReference type="Pfam" id="PF02525"/>
    </source>
</evidence>
<dbReference type="PANTHER" id="PTHR10204">
    <property type="entry name" value="NAD P H OXIDOREDUCTASE-RELATED"/>
    <property type="match status" value="1"/>
</dbReference>
<dbReference type="SUPFAM" id="SSF52218">
    <property type="entry name" value="Flavoproteins"/>
    <property type="match status" value="1"/>
</dbReference>
<name>A0AA92C3A1_RHIRH</name>
<dbReference type="NCBIfam" id="NF007280">
    <property type="entry name" value="PRK09739.1"/>
    <property type="match status" value="1"/>
</dbReference>
<reference evidence="4 5" key="1">
    <citation type="submission" date="2018-04" db="EMBL/GenBank/DDBJ databases">
        <authorList>
            <person name="Hagen T."/>
        </authorList>
    </citation>
    <scope>NUCLEOTIDE SEQUENCE [LARGE SCALE GENOMIC DNA]</scope>
    <source>
        <strain evidence="4 5">TPD7009</strain>
    </source>
</reference>
<dbReference type="InterPro" id="IPR051545">
    <property type="entry name" value="NAD(P)H_dehydrogenase_qn"/>
</dbReference>
<accession>A0AA92C3A1</accession>
<comment type="caution">
    <text evidence="4">The sequence shown here is derived from an EMBL/GenBank/DDBJ whole genome shotgun (WGS) entry which is preliminary data.</text>
</comment>
<dbReference type="PANTHER" id="PTHR10204:SF34">
    <property type="entry name" value="NAD(P)H DEHYDROGENASE [QUINONE] 1 ISOFORM 1"/>
    <property type="match status" value="1"/>
</dbReference>
<dbReference type="GO" id="GO:0005829">
    <property type="term" value="C:cytosol"/>
    <property type="evidence" value="ECO:0007669"/>
    <property type="project" value="TreeGrafter"/>
</dbReference>